<evidence type="ECO:0000313" key="1">
    <source>
        <dbReference type="EMBL" id="MBF4433227.1"/>
    </source>
</evidence>
<dbReference type="Proteomes" id="UP000786185">
    <property type="component" value="Unassembled WGS sequence"/>
</dbReference>
<dbReference type="GO" id="GO:0006270">
    <property type="term" value="P:DNA replication initiation"/>
    <property type="evidence" value="ECO:0007669"/>
    <property type="project" value="InterPro"/>
</dbReference>
<organism evidence="1 2">
    <name type="scientific">Vibrio anguillarum</name>
    <name type="common">Listonella anguillarum</name>
    <dbReference type="NCBI Taxonomy" id="55601"/>
    <lineage>
        <taxon>Bacteria</taxon>
        <taxon>Pseudomonadati</taxon>
        <taxon>Pseudomonadota</taxon>
        <taxon>Gammaproteobacteria</taxon>
        <taxon>Vibrionales</taxon>
        <taxon>Vibrionaceae</taxon>
        <taxon>Vibrio</taxon>
    </lineage>
</organism>
<dbReference type="InterPro" id="IPR009731">
    <property type="entry name" value="P-like"/>
</dbReference>
<accession>A0AAW4B8P8</accession>
<reference evidence="1" key="1">
    <citation type="journal article" date="2021" name="PeerJ">
        <title>Analysis of 44 Vibrio anguillarum genomes reveals high genetic diversity.</title>
        <authorList>
            <person name="Hansen M.J."/>
            <person name="Dalsgaard I."/>
        </authorList>
    </citation>
    <scope>NUCLEOTIDE SEQUENCE</scope>
    <source>
        <strain evidence="1">850617-1/1</strain>
    </source>
</reference>
<name>A0AAW4B8P8_VIBAN</name>
<protein>
    <recommendedName>
        <fullName evidence="3">Replication protein P</fullName>
    </recommendedName>
</protein>
<comment type="caution">
    <text evidence="1">The sequence shown here is derived from an EMBL/GenBank/DDBJ whole genome shotgun (WGS) entry which is preliminary data.</text>
</comment>
<sequence>MKPIANLVSNFKPEQTQPARINQSNQAASNAVPPSAVDLVNGLFAELQVIFPAWRLAFPTQAALDNAKRTWTLALFENCIHHGAQIKAGLRKARASGSPHIPSVGQFMSWCRPSAEDLGLPSVEQAFSMIGLMRYQDTRQGVSEVVQAAFNQIQHWDLTHLTEKDLFPIFKSHYQKLIEKVSRGEDISVLCPKALPSAKEVTKTQGEKEKDRLNGLSAIQCIKQRHFKRGENGK</sequence>
<dbReference type="AlphaFoldDB" id="A0AAW4B8P8"/>
<proteinExistence type="predicted"/>
<dbReference type="EMBL" id="SCLC01000001">
    <property type="protein sequence ID" value="MBF4433227.1"/>
    <property type="molecule type" value="Genomic_DNA"/>
</dbReference>
<gene>
    <name evidence="1" type="ORF">ERJ77_01695</name>
</gene>
<evidence type="ECO:0000313" key="2">
    <source>
        <dbReference type="Proteomes" id="UP000786185"/>
    </source>
</evidence>
<evidence type="ECO:0008006" key="3">
    <source>
        <dbReference type="Google" id="ProtNLM"/>
    </source>
</evidence>
<dbReference type="Pfam" id="PF06992">
    <property type="entry name" value="Phage_lambda_P"/>
    <property type="match status" value="1"/>
</dbReference>